<protein>
    <recommendedName>
        <fullName evidence="3">DUF4283 domain-containing protein</fullName>
    </recommendedName>
</protein>
<gene>
    <name evidence="1" type="ORF">BUALT_Bualt07G0035800</name>
</gene>
<dbReference type="PANTHER" id="PTHR31286">
    <property type="entry name" value="GLYCINE-RICH CELL WALL STRUCTURAL PROTEIN 1.8-LIKE"/>
    <property type="match status" value="1"/>
</dbReference>
<dbReference type="Proteomes" id="UP000826271">
    <property type="component" value="Unassembled WGS sequence"/>
</dbReference>
<comment type="caution">
    <text evidence="1">The sequence shown here is derived from an EMBL/GenBank/DDBJ whole genome shotgun (WGS) entry which is preliminary data.</text>
</comment>
<dbReference type="PANTHER" id="PTHR31286:SF180">
    <property type="entry name" value="OS10G0362600 PROTEIN"/>
    <property type="match status" value="1"/>
</dbReference>
<evidence type="ECO:0000313" key="1">
    <source>
        <dbReference type="EMBL" id="KAG8378930.1"/>
    </source>
</evidence>
<name>A0AAV6XIP3_9LAMI</name>
<dbReference type="AlphaFoldDB" id="A0AAV6XIP3"/>
<organism evidence="1 2">
    <name type="scientific">Buddleja alternifolia</name>
    <dbReference type="NCBI Taxonomy" id="168488"/>
    <lineage>
        <taxon>Eukaryota</taxon>
        <taxon>Viridiplantae</taxon>
        <taxon>Streptophyta</taxon>
        <taxon>Embryophyta</taxon>
        <taxon>Tracheophyta</taxon>
        <taxon>Spermatophyta</taxon>
        <taxon>Magnoliopsida</taxon>
        <taxon>eudicotyledons</taxon>
        <taxon>Gunneridae</taxon>
        <taxon>Pentapetalae</taxon>
        <taxon>asterids</taxon>
        <taxon>lamiids</taxon>
        <taxon>Lamiales</taxon>
        <taxon>Scrophulariaceae</taxon>
        <taxon>Buddlejeae</taxon>
        <taxon>Buddleja</taxon>
    </lineage>
</organism>
<proteinExistence type="predicted"/>
<dbReference type="EMBL" id="WHWC01000007">
    <property type="protein sequence ID" value="KAG8378930.1"/>
    <property type="molecule type" value="Genomic_DNA"/>
</dbReference>
<dbReference type="InterPro" id="IPR040256">
    <property type="entry name" value="At4g02000-like"/>
</dbReference>
<reference evidence="1" key="1">
    <citation type="submission" date="2019-10" db="EMBL/GenBank/DDBJ databases">
        <authorList>
            <person name="Zhang R."/>
            <person name="Pan Y."/>
            <person name="Wang J."/>
            <person name="Ma R."/>
            <person name="Yu S."/>
        </authorList>
    </citation>
    <scope>NUCLEOTIDE SEQUENCE</scope>
    <source>
        <strain evidence="1">LA-IB0</strain>
        <tissue evidence="1">Leaf</tissue>
    </source>
</reference>
<accession>A0AAV6XIP3</accession>
<evidence type="ECO:0000313" key="2">
    <source>
        <dbReference type="Proteomes" id="UP000826271"/>
    </source>
</evidence>
<evidence type="ECO:0008006" key="3">
    <source>
        <dbReference type="Google" id="ProtNLM"/>
    </source>
</evidence>
<keyword evidence="2" id="KW-1185">Reference proteome</keyword>
<sequence length="290" mass="32660">MRVLKWTSDFNPAKESPIKPIWIKVFGIRPHLFHRKFLHHIASLIGKPLKLDEATTKIENPAVAWICVEINVLEKLQPDVPIQIDGRTHYFKIFNMKGFPIIATFVGIEAITWLRVSHKKKLGKGKATTEESLGSTKAPDNAKLEYTKELRRNRERDLVVMSSNDDTGQEITLGREVEVPAIFDVENAKIDNEEGWVGVIVEPYNTGGNYLSEESDSEYKDNSAGDGWLSRKCVKIRGRALWAFGNSNLSMKQCSPNKIGGFCRDPNVSSVTVIGLFTSWSSYSRRHALG</sequence>